<evidence type="ECO:0000259" key="8">
    <source>
        <dbReference type="Pfam" id="PF01490"/>
    </source>
</evidence>
<feature type="transmembrane region" description="Helical" evidence="7">
    <location>
        <begin position="413"/>
        <end position="432"/>
    </location>
</feature>
<evidence type="ECO:0000256" key="3">
    <source>
        <dbReference type="ARBA" id="ARBA00022692"/>
    </source>
</evidence>
<evidence type="ECO:0000256" key="6">
    <source>
        <dbReference type="ARBA" id="ARBA00023136"/>
    </source>
</evidence>
<feature type="transmembrane region" description="Helical" evidence="7">
    <location>
        <begin position="43"/>
        <end position="65"/>
    </location>
</feature>
<dbReference type="InterPro" id="IPR013057">
    <property type="entry name" value="AA_transpt_TM"/>
</dbReference>
<accession>A0AAV3PGT3</accession>
<dbReference type="Proteomes" id="UP001454036">
    <property type="component" value="Unassembled WGS sequence"/>
</dbReference>
<evidence type="ECO:0000256" key="5">
    <source>
        <dbReference type="ARBA" id="ARBA00022989"/>
    </source>
</evidence>
<gene>
    <name evidence="9" type="ORF">LIER_09291</name>
</gene>
<feature type="transmembrane region" description="Helical" evidence="7">
    <location>
        <begin position="71"/>
        <end position="96"/>
    </location>
</feature>
<dbReference type="EMBL" id="BAABME010001570">
    <property type="protein sequence ID" value="GAA0150328.1"/>
    <property type="molecule type" value="Genomic_DNA"/>
</dbReference>
<sequence>MENMMITMHGEAHPQEYESGLEIQNSDDYLLDDDGKPRRRGTVWTASAHIITTVIGSGILSLAWAMAQLGWAGGLGTMLAFAVITFYSSDLLAACYRSPITGKRNYTYMEAVKNNLGGKMQKACGLFQYMILSGATIGYTITASICMAAIQRSNCFHKKGHDADCTATHNTFMVGMGIVEIILSQIPNFSRLSMLSTVAALMSFLYSFIGFGLGLAKVISGQTKRTSFTGIDVGPGYSASDKSWAILTAVGNIAFSYSYSPVLINIQDTLKPSPTEKTVMRKANLIALSSATIFYIMCGCFGYAAFGDDAPGNLLTGFGFYEPFWLVDLANIFIVIHLVGAYQVLAQPVFGAIETWSTKKWPKSNFVMKEYSIGRGHIAFTVNFLRLTWRTTFVVLATILAMMMPFFNDALAFVGALGYWPLTVLFPIEMFIANRKIAKWSSIWLGLEVLNIFCLCVSLGGVCGAIHGISEGLSNYELFKAKA</sequence>
<evidence type="ECO:0000256" key="2">
    <source>
        <dbReference type="ARBA" id="ARBA00022448"/>
    </source>
</evidence>
<dbReference type="PANTHER" id="PTHR48017">
    <property type="entry name" value="OS05G0424000 PROTEIN-RELATED"/>
    <property type="match status" value="1"/>
</dbReference>
<feature type="transmembrane region" description="Helical" evidence="7">
    <location>
        <begin position="198"/>
        <end position="219"/>
    </location>
</feature>
<feature type="domain" description="Amino acid transporter transmembrane" evidence="8">
    <location>
        <begin position="40"/>
        <end position="467"/>
    </location>
</feature>
<protein>
    <recommendedName>
        <fullName evidence="8">Amino acid transporter transmembrane domain-containing protein</fullName>
    </recommendedName>
</protein>
<keyword evidence="3 7" id="KW-0812">Transmembrane</keyword>
<organism evidence="9 10">
    <name type="scientific">Lithospermum erythrorhizon</name>
    <name type="common">Purple gromwell</name>
    <name type="synonym">Lithospermum officinale var. erythrorhizon</name>
    <dbReference type="NCBI Taxonomy" id="34254"/>
    <lineage>
        <taxon>Eukaryota</taxon>
        <taxon>Viridiplantae</taxon>
        <taxon>Streptophyta</taxon>
        <taxon>Embryophyta</taxon>
        <taxon>Tracheophyta</taxon>
        <taxon>Spermatophyta</taxon>
        <taxon>Magnoliopsida</taxon>
        <taxon>eudicotyledons</taxon>
        <taxon>Gunneridae</taxon>
        <taxon>Pentapetalae</taxon>
        <taxon>asterids</taxon>
        <taxon>lamiids</taxon>
        <taxon>Boraginales</taxon>
        <taxon>Boraginaceae</taxon>
        <taxon>Boraginoideae</taxon>
        <taxon>Lithospermeae</taxon>
        <taxon>Lithospermum</taxon>
    </lineage>
</organism>
<dbReference type="GO" id="GO:0006865">
    <property type="term" value="P:amino acid transport"/>
    <property type="evidence" value="ECO:0007669"/>
    <property type="project" value="UniProtKB-KW"/>
</dbReference>
<comment type="caution">
    <text evidence="9">The sequence shown here is derived from an EMBL/GenBank/DDBJ whole genome shotgun (WGS) entry which is preliminary data.</text>
</comment>
<keyword evidence="4" id="KW-0029">Amino-acid transport</keyword>
<feature type="transmembrane region" description="Helical" evidence="7">
    <location>
        <begin position="129"/>
        <end position="150"/>
    </location>
</feature>
<reference evidence="9 10" key="1">
    <citation type="submission" date="2024-01" db="EMBL/GenBank/DDBJ databases">
        <title>The complete chloroplast genome sequence of Lithospermum erythrorhizon: insights into the phylogenetic relationship among Boraginaceae species and the maternal lineages of purple gromwells.</title>
        <authorList>
            <person name="Okada T."/>
            <person name="Watanabe K."/>
        </authorList>
    </citation>
    <scope>NUCLEOTIDE SEQUENCE [LARGE SCALE GENOMIC DNA]</scope>
</reference>
<evidence type="ECO:0000313" key="10">
    <source>
        <dbReference type="Proteomes" id="UP001454036"/>
    </source>
</evidence>
<feature type="transmembrane region" description="Helical" evidence="7">
    <location>
        <begin position="387"/>
        <end position="407"/>
    </location>
</feature>
<keyword evidence="6 7" id="KW-0472">Membrane</keyword>
<evidence type="ECO:0000313" key="9">
    <source>
        <dbReference type="EMBL" id="GAA0150328.1"/>
    </source>
</evidence>
<dbReference type="Pfam" id="PF01490">
    <property type="entry name" value="Aa_trans"/>
    <property type="match status" value="1"/>
</dbReference>
<keyword evidence="2" id="KW-0813">Transport</keyword>
<evidence type="ECO:0000256" key="7">
    <source>
        <dbReference type="SAM" id="Phobius"/>
    </source>
</evidence>
<keyword evidence="5 7" id="KW-1133">Transmembrane helix</keyword>
<keyword evidence="10" id="KW-1185">Reference proteome</keyword>
<proteinExistence type="predicted"/>
<evidence type="ECO:0000256" key="1">
    <source>
        <dbReference type="ARBA" id="ARBA00004370"/>
    </source>
</evidence>
<feature type="transmembrane region" description="Helical" evidence="7">
    <location>
        <begin position="285"/>
        <end position="304"/>
    </location>
</feature>
<dbReference type="AlphaFoldDB" id="A0AAV3PGT3"/>
<dbReference type="GO" id="GO:0016020">
    <property type="term" value="C:membrane"/>
    <property type="evidence" value="ECO:0007669"/>
    <property type="project" value="UniProtKB-SubCell"/>
</dbReference>
<comment type="subcellular location">
    <subcellularLocation>
        <location evidence="1">Membrane</location>
    </subcellularLocation>
</comment>
<feature type="transmembrane region" description="Helical" evidence="7">
    <location>
        <begin position="324"/>
        <end position="345"/>
    </location>
</feature>
<feature type="transmembrane region" description="Helical" evidence="7">
    <location>
        <begin position="444"/>
        <end position="469"/>
    </location>
</feature>
<evidence type="ECO:0000256" key="4">
    <source>
        <dbReference type="ARBA" id="ARBA00022970"/>
    </source>
</evidence>
<name>A0AAV3PGT3_LITER</name>